<dbReference type="InterPro" id="IPR011991">
    <property type="entry name" value="ArsR-like_HTH"/>
</dbReference>
<dbReference type="SUPFAM" id="SSF46785">
    <property type="entry name" value="Winged helix' DNA-binding domain"/>
    <property type="match status" value="1"/>
</dbReference>
<evidence type="ECO:0000256" key="3">
    <source>
        <dbReference type="ARBA" id="ARBA00023163"/>
    </source>
</evidence>
<keyword evidence="2" id="KW-0238">DNA-binding</keyword>
<name>A0ABZ0W3R6_9BACT</name>
<keyword evidence="1" id="KW-0805">Transcription regulation</keyword>
<feature type="domain" description="HTH asnC-type" evidence="4">
    <location>
        <begin position="8"/>
        <end position="69"/>
    </location>
</feature>
<dbReference type="PROSITE" id="PS50956">
    <property type="entry name" value="HTH_ASNC_2"/>
    <property type="match status" value="1"/>
</dbReference>
<dbReference type="InterPro" id="IPR019888">
    <property type="entry name" value="Tscrpt_reg_AsnC-like"/>
</dbReference>
<sequence>MAPTDTGLNDIDKAILKLMQDDARITNVAISKKLKMAPSAVLERVRKLEERGVIKGYTTNIDPSALNKELLAFIFIKSADGFGCDTSAKAFAAIPEVQEVHNIAGDDCYLVKVRVANTQALMDLRRKKFSKIANILSMRTTIVMETVKETQTISIT</sequence>
<evidence type="ECO:0000313" key="5">
    <source>
        <dbReference type="EMBL" id="WQD37584.1"/>
    </source>
</evidence>
<gene>
    <name evidence="5" type="ORF">U0035_18080</name>
</gene>
<dbReference type="InterPro" id="IPR036388">
    <property type="entry name" value="WH-like_DNA-bd_sf"/>
</dbReference>
<keyword evidence="3" id="KW-0804">Transcription</keyword>
<dbReference type="Gene3D" id="3.30.70.920">
    <property type="match status" value="1"/>
</dbReference>
<dbReference type="InterPro" id="IPR000485">
    <property type="entry name" value="AsnC-type_HTH_dom"/>
</dbReference>
<dbReference type="PRINTS" id="PR00033">
    <property type="entry name" value="HTHASNC"/>
</dbReference>
<evidence type="ECO:0000313" key="6">
    <source>
        <dbReference type="Proteomes" id="UP001325680"/>
    </source>
</evidence>
<dbReference type="Gene3D" id="1.10.10.10">
    <property type="entry name" value="Winged helix-like DNA-binding domain superfamily/Winged helix DNA-binding domain"/>
    <property type="match status" value="1"/>
</dbReference>
<proteinExistence type="predicted"/>
<protein>
    <submittedName>
        <fullName evidence="5">Lrp/AsnC family transcriptional regulator</fullName>
    </submittedName>
</protein>
<dbReference type="SMART" id="SM00344">
    <property type="entry name" value="HTH_ASNC"/>
    <property type="match status" value="1"/>
</dbReference>
<dbReference type="Pfam" id="PF01037">
    <property type="entry name" value="AsnC_trans_reg"/>
    <property type="match status" value="1"/>
</dbReference>
<evidence type="ECO:0000256" key="1">
    <source>
        <dbReference type="ARBA" id="ARBA00023015"/>
    </source>
</evidence>
<keyword evidence="6" id="KW-1185">Reference proteome</keyword>
<dbReference type="RefSeq" id="WP_114791636.1">
    <property type="nucleotide sequence ID" value="NZ_CP139960.1"/>
</dbReference>
<evidence type="ECO:0000256" key="2">
    <source>
        <dbReference type="ARBA" id="ARBA00023125"/>
    </source>
</evidence>
<dbReference type="PANTHER" id="PTHR30154">
    <property type="entry name" value="LEUCINE-RESPONSIVE REGULATORY PROTEIN"/>
    <property type="match status" value="1"/>
</dbReference>
<dbReference type="EMBL" id="CP139960">
    <property type="protein sequence ID" value="WQD37584.1"/>
    <property type="molecule type" value="Genomic_DNA"/>
</dbReference>
<dbReference type="SUPFAM" id="SSF54909">
    <property type="entry name" value="Dimeric alpha+beta barrel"/>
    <property type="match status" value="1"/>
</dbReference>
<dbReference type="CDD" id="cd00090">
    <property type="entry name" value="HTH_ARSR"/>
    <property type="match status" value="1"/>
</dbReference>
<reference evidence="5 6" key="1">
    <citation type="submission" date="2023-12" db="EMBL/GenBank/DDBJ databases">
        <title>Genome sequencing and assembly of bacterial species from a model synthetic community.</title>
        <authorList>
            <person name="Hogle S.L."/>
        </authorList>
    </citation>
    <scope>NUCLEOTIDE SEQUENCE [LARGE SCALE GENOMIC DNA]</scope>
    <source>
        <strain evidence="5 6">HAMBI_3031</strain>
    </source>
</reference>
<dbReference type="Proteomes" id="UP001325680">
    <property type="component" value="Chromosome"/>
</dbReference>
<dbReference type="InterPro" id="IPR011008">
    <property type="entry name" value="Dimeric_a/b-barrel"/>
</dbReference>
<organism evidence="5 6">
    <name type="scientific">Niabella yanshanensis</name>
    <dbReference type="NCBI Taxonomy" id="577386"/>
    <lineage>
        <taxon>Bacteria</taxon>
        <taxon>Pseudomonadati</taxon>
        <taxon>Bacteroidota</taxon>
        <taxon>Chitinophagia</taxon>
        <taxon>Chitinophagales</taxon>
        <taxon>Chitinophagaceae</taxon>
        <taxon>Niabella</taxon>
    </lineage>
</organism>
<dbReference type="Pfam" id="PF13412">
    <property type="entry name" value="HTH_24"/>
    <property type="match status" value="1"/>
</dbReference>
<dbReference type="PANTHER" id="PTHR30154:SF53">
    <property type="entry name" value="HTH-TYPE TRANSCRIPTIONAL REGULATOR LRPC"/>
    <property type="match status" value="1"/>
</dbReference>
<dbReference type="InterPro" id="IPR019887">
    <property type="entry name" value="Tscrpt_reg_AsnC/Lrp_C"/>
</dbReference>
<evidence type="ECO:0000259" key="4">
    <source>
        <dbReference type="PROSITE" id="PS50956"/>
    </source>
</evidence>
<dbReference type="InterPro" id="IPR036390">
    <property type="entry name" value="WH_DNA-bd_sf"/>
</dbReference>
<accession>A0ABZ0W3R6</accession>